<proteinExistence type="predicted"/>
<evidence type="ECO:0000256" key="2">
    <source>
        <dbReference type="ARBA" id="ARBA00023125"/>
    </source>
</evidence>
<evidence type="ECO:0000256" key="4">
    <source>
        <dbReference type="PROSITE-ProRule" id="PRU00335"/>
    </source>
</evidence>
<evidence type="ECO:0000256" key="3">
    <source>
        <dbReference type="ARBA" id="ARBA00023163"/>
    </source>
</evidence>
<dbReference type="Pfam" id="PF00440">
    <property type="entry name" value="TetR_N"/>
    <property type="match status" value="1"/>
</dbReference>
<evidence type="ECO:0000256" key="1">
    <source>
        <dbReference type="ARBA" id="ARBA00023015"/>
    </source>
</evidence>
<evidence type="ECO:0000313" key="7">
    <source>
        <dbReference type="Proteomes" id="UP000295818"/>
    </source>
</evidence>
<organism evidence="6 7">
    <name type="scientific">Kribbella orskensis</name>
    <dbReference type="NCBI Taxonomy" id="2512216"/>
    <lineage>
        <taxon>Bacteria</taxon>
        <taxon>Bacillati</taxon>
        <taxon>Actinomycetota</taxon>
        <taxon>Actinomycetes</taxon>
        <taxon>Propionibacteriales</taxon>
        <taxon>Kribbellaceae</taxon>
        <taxon>Kribbella</taxon>
    </lineage>
</organism>
<dbReference type="InterPro" id="IPR009057">
    <property type="entry name" value="Homeodomain-like_sf"/>
</dbReference>
<accession>A0ABY2BNI6</accession>
<dbReference type="Gene3D" id="1.10.357.10">
    <property type="entry name" value="Tetracycline Repressor, domain 2"/>
    <property type="match status" value="1"/>
</dbReference>
<keyword evidence="3" id="KW-0804">Transcription</keyword>
<sequence>MTQSKAPAKRADAQRSIAAILDAATESLSRNPDASVSEIAKAAGVGRVTLYGHFPSRADLVDAAFAHAIEDGHDALEAVDLSGDPRLALARLIESSWQLVDRFRSLLLAAQSVLPPGRIRALHEEPMQRVQHLIERGQAEGVFRSDLPTSWLVGTMHSVMHNAADEINAGRLATDQAADCITATVLAAFTPPGHRIPTLTDL</sequence>
<feature type="DNA-binding region" description="H-T-H motif" evidence="4">
    <location>
        <begin position="35"/>
        <end position="54"/>
    </location>
</feature>
<reference evidence="6 7" key="1">
    <citation type="journal article" date="2015" name="Stand. Genomic Sci.">
        <title>Genomic Encyclopedia of Bacterial and Archaeal Type Strains, Phase III: the genomes of soil and plant-associated and newly described type strains.</title>
        <authorList>
            <person name="Whitman W.B."/>
            <person name="Woyke T."/>
            <person name="Klenk H.P."/>
            <person name="Zhou Y."/>
            <person name="Lilburn T.G."/>
            <person name="Beck B.J."/>
            <person name="De Vos P."/>
            <person name="Vandamme P."/>
            <person name="Eisen J.A."/>
            <person name="Garrity G."/>
            <person name="Hugenholtz P."/>
            <person name="Kyrpides N.C."/>
        </authorList>
    </citation>
    <scope>NUCLEOTIDE SEQUENCE [LARGE SCALE GENOMIC DNA]</scope>
    <source>
        <strain evidence="6 7">VKM Ac-2538</strain>
    </source>
</reference>
<dbReference type="InterPro" id="IPR050109">
    <property type="entry name" value="HTH-type_TetR-like_transc_reg"/>
</dbReference>
<evidence type="ECO:0000313" key="6">
    <source>
        <dbReference type="EMBL" id="TCO26002.1"/>
    </source>
</evidence>
<dbReference type="PANTHER" id="PTHR30055:SF234">
    <property type="entry name" value="HTH-TYPE TRANSCRIPTIONAL REGULATOR BETI"/>
    <property type="match status" value="1"/>
</dbReference>
<keyword evidence="2 4" id="KW-0238">DNA-binding</keyword>
<protein>
    <submittedName>
        <fullName evidence="6">TetR family transcriptional regulator</fullName>
    </submittedName>
</protein>
<dbReference type="EMBL" id="SLWM01000004">
    <property type="protein sequence ID" value="TCO26002.1"/>
    <property type="molecule type" value="Genomic_DNA"/>
</dbReference>
<dbReference type="SUPFAM" id="SSF48498">
    <property type="entry name" value="Tetracyclin repressor-like, C-terminal domain"/>
    <property type="match status" value="1"/>
</dbReference>
<dbReference type="InterPro" id="IPR001647">
    <property type="entry name" value="HTH_TetR"/>
</dbReference>
<evidence type="ECO:0000259" key="5">
    <source>
        <dbReference type="PROSITE" id="PS50977"/>
    </source>
</evidence>
<dbReference type="RefSeq" id="WP_241998155.1">
    <property type="nucleotide sequence ID" value="NZ_SLWM01000004.1"/>
</dbReference>
<dbReference type="PROSITE" id="PS50977">
    <property type="entry name" value="HTH_TETR_2"/>
    <property type="match status" value="1"/>
</dbReference>
<dbReference type="PANTHER" id="PTHR30055">
    <property type="entry name" value="HTH-TYPE TRANSCRIPTIONAL REGULATOR RUTR"/>
    <property type="match status" value="1"/>
</dbReference>
<dbReference type="SUPFAM" id="SSF46689">
    <property type="entry name" value="Homeodomain-like"/>
    <property type="match status" value="1"/>
</dbReference>
<comment type="caution">
    <text evidence="6">The sequence shown here is derived from an EMBL/GenBank/DDBJ whole genome shotgun (WGS) entry which is preliminary data.</text>
</comment>
<feature type="domain" description="HTH tetR-type" evidence="5">
    <location>
        <begin position="14"/>
        <end position="72"/>
    </location>
</feature>
<keyword evidence="1" id="KW-0805">Transcription regulation</keyword>
<name>A0ABY2BNI6_9ACTN</name>
<keyword evidence="7" id="KW-1185">Reference proteome</keyword>
<dbReference type="InterPro" id="IPR036271">
    <property type="entry name" value="Tet_transcr_reg_TetR-rel_C_sf"/>
</dbReference>
<dbReference type="Proteomes" id="UP000295818">
    <property type="component" value="Unassembled WGS sequence"/>
</dbReference>
<gene>
    <name evidence="6" type="ORF">EV644_104506</name>
</gene>